<reference evidence="1" key="1">
    <citation type="journal article" date="2020" name="mSystems">
        <title>Genome- and Community-Level Interaction Insights into Carbon Utilization and Element Cycling Functions of Hydrothermarchaeota in Hydrothermal Sediment.</title>
        <authorList>
            <person name="Zhou Z."/>
            <person name="Liu Y."/>
            <person name="Xu W."/>
            <person name="Pan J."/>
            <person name="Luo Z.H."/>
            <person name="Li M."/>
        </authorList>
    </citation>
    <scope>NUCLEOTIDE SEQUENCE [LARGE SCALE GENOMIC DNA]</scope>
    <source>
        <strain evidence="1">HyVt-345</strain>
    </source>
</reference>
<dbReference type="Proteomes" id="UP000886191">
    <property type="component" value="Unassembled WGS sequence"/>
</dbReference>
<dbReference type="InterPro" id="IPR029465">
    <property type="entry name" value="ATPgrasp_TupA"/>
</dbReference>
<dbReference type="GO" id="GO:0016740">
    <property type="term" value="F:transferase activity"/>
    <property type="evidence" value="ECO:0007669"/>
    <property type="project" value="UniProtKB-KW"/>
</dbReference>
<protein>
    <submittedName>
        <fullName evidence="1">Glycosyl transferase</fullName>
    </submittedName>
</protein>
<keyword evidence="1" id="KW-0808">Transferase</keyword>
<dbReference type="Pfam" id="PF14305">
    <property type="entry name" value="ATPgrasp_TupA"/>
    <property type="match status" value="1"/>
</dbReference>
<dbReference type="EMBL" id="DRGL01000053">
    <property type="protein sequence ID" value="HEA22210.1"/>
    <property type="molecule type" value="Genomic_DNA"/>
</dbReference>
<organism evidence="1">
    <name type="scientific">Pricia antarctica</name>
    <dbReference type="NCBI Taxonomy" id="641691"/>
    <lineage>
        <taxon>Bacteria</taxon>
        <taxon>Pseudomonadati</taxon>
        <taxon>Bacteroidota</taxon>
        <taxon>Flavobacteriia</taxon>
        <taxon>Flavobacteriales</taxon>
        <taxon>Flavobacteriaceae</taxon>
        <taxon>Pricia</taxon>
    </lineage>
</organism>
<comment type="caution">
    <text evidence="1">The sequence shown here is derived from an EMBL/GenBank/DDBJ whole genome shotgun (WGS) entry which is preliminary data.</text>
</comment>
<proteinExistence type="predicted"/>
<accession>A0A831QRX2</accession>
<sequence length="320" mass="37908">MKKFFKKIYRSSPIIKNLFLTGLKLRKYYRIHCLSEEAFTKKKFKEGLGYDLDLENPISLNEKINWLILNDRTPLHTLCADKFKVREHISKKIGSQYLVPLVFHTESASDLSNKNIPDYPVIIKTNHNSFGYEIINNKYDINWDPIREKFQKLLKINYYDASKQWQYKNIKPLIIVEKLLKDSDGNIPKDYKLHCFNGLVRMVSVDINRSKPTHSRSWYNKNWKKEPYSWSNKRRTGGFTDPLQEELEKPASFDLMIKLSEKLAQDFDYVRVDWYNLDGKLYFGELTFHHSGGRCPILPKEWDVKLGEELVLIKSKQLTN</sequence>
<evidence type="ECO:0000313" key="1">
    <source>
        <dbReference type="EMBL" id="HEA22210.1"/>
    </source>
</evidence>
<name>A0A831QRX2_9FLAO</name>
<dbReference type="AlphaFoldDB" id="A0A831QRX2"/>
<gene>
    <name evidence="1" type="ORF">ENH87_15000</name>
</gene>